<dbReference type="AlphaFoldDB" id="A0A7I7Q7J3"/>
<protein>
    <submittedName>
        <fullName evidence="1">Uncharacterized protein</fullName>
    </submittedName>
</protein>
<proteinExistence type="predicted"/>
<sequence>MDGVTRQNPLSSAVPQDSILFQSVRQIAAGDDDADSAWVDLGELCVGRGFRGGYDRRRGS</sequence>
<reference evidence="1 2" key="1">
    <citation type="journal article" date="2019" name="Emerg. Microbes Infect.">
        <title>Comprehensive subspecies identification of 175 nontuberculous mycobacteria species based on 7547 genomic profiles.</title>
        <authorList>
            <person name="Matsumoto Y."/>
            <person name="Kinjo T."/>
            <person name="Motooka D."/>
            <person name="Nabeya D."/>
            <person name="Jung N."/>
            <person name="Uechi K."/>
            <person name="Horii T."/>
            <person name="Iida T."/>
            <person name="Fujita J."/>
            <person name="Nakamura S."/>
        </authorList>
    </citation>
    <scope>NUCLEOTIDE SEQUENCE [LARGE SCALE GENOMIC DNA]</scope>
    <source>
        <strain evidence="1 2">JCM 17783</strain>
    </source>
</reference>
<dbReference type="Proteomes" id="UP000467130">
    <property type="component" value="Chromosome"/>
</dbReference>
<evidence type="ECO:0000313" key="2">
    <source>
        <dbReference type="Proteomes" id="UP000467130"/>
    </source>
</evidence>
<dbReference type="EMBL" id="AP022587">
    <property type="protein sequence ID" value="BBY22233.1"/>
    <property type="molecule type" value="Genomic_DNA"/>
</dbReference>
<evidence type="ECO:0000313" key="1">
    <source>
        <dbReference type="EMBL" id="BBY22233.1"/>
    </source>
</evidence>
<organism evidence="1 2">
    <name type="scientific">Mycobacterium stomatepiae</name>
    <dbReference type="NCBI Taxonomy" id="470076"/>
    <lineage>
        <taxon>Bacteria</taxon>
        <taxon>Bacillati</taxon>
        <taxon>Actinomycetota</taxon>
        <taxon>Actinomycetes</taxon>
        <taxon>Mycobacteriales</taxon>
        <taxon>Mycobacteriaceae</taxon>
        <taxon>Mycobacterium</taxon>
        <taxon>Mycobacterium simiae complex</taxon>
    </lineage>
</organism>
<accession>A0A7I7Q7J3</accession>
<name>A0A7I7Q7J3_9MYCO</name>
<gene>
    <name evidence="1" type="ORF">MSTO_24380</name>
</gene>
<keyword evidence="2" id="KW-1185">Reference proteome</keyword>
<dbReference type="KEGG" id="msto:MSTO_24380"/>